<dbReference type="AlphaFoldDB" id="A0A085LZR2"/>
<evidence type="ECO:0000313" key="2">
    <source>
        <dbReference type="EMBL" id="KFD50458.1"/>
    </source>
</evidence>
<feature type="region of interest" description="Disordered" evidence="1">
    <location>
        <begin position="101"/>
        <end position="125"/>
    </location>
</feature>
<gene>
    <name evidence="2" type="ORF">M513_08685</name>
</gene>
<sequence>MRMQHAGTQDLAVGLIGAASTSISVNIGGTAQHMTFVKLPGMSDSCRSGEEMFHTSTIETLSLTSVKVRRNDNTCKIVHINRLQPCTERTPPEVEMFTEDTHEDVPMASREPTGKTTEQRRYPDRQRRHQHIYETMFLRSRHELMLAGDGCSITYSG</sequence>
<accession>A0A085LZR2</accession>
<keyword evidence="3" id="KW-1185">Reference proteome</keyword>
<dbReference type="Proteomes" id="UP000030764">
    <property type="component" value="Unassembled WGS sequence"/>
</dbReference>
<reference evidence="2 3" key="1">
    <citation type="journal article" date="2014" name="Nat. Genet.">
        <title>Genome and transcriptome of the porcine whipworm Trichuris suis.</title>
        <authorList>
            <person name="Jex A.R."/>
            <person name="Nejsum P."/>
            <person name="Schwarz E.M."/>
            <person name="Hu L."/>
            <person name="Young N.D."/>
            <person name="Hall R.S."/>
            <person name="Korhonen P.K."/>
            <person name="Liao S."/>
            <person name="Thamsborg S."/>
            <person name="Xia J."/>
            <person name="Xu P."/>
            <person name="Wang S."/>
            <person name="Scheerlinck J.P."/>
            <person name="Hofmann A."/>
            <person name="Sternberg P.W."/>
            <person name="Wang J."/>
            <person name="Gasser R.B."/>
        </authorList>
    </citation>
    <scope>NUCLEOTIDE SEQUENCE [LARGE SCALE GENOMIC DNA]</scope>
    <source>
        <strain evidence="2">DCEP-RM93M</strain>
    </source>
</reference>
<organism evidence="2 3">
    <name type="scientific">Trichuris suis</name>
    <name type="common">pig whipworm</name>
    <dbReference type="NCBI Taxonomy" id="68888"/>
    <lineage>
        <taxon>Eukaryota</taxon>
        <taxon>Metazoa</taxon>
        <taxon>Ecdysozoa</taxon>
        <taxon>Nematoda</taxon>
        <taxon>Enoplea</taxon>
        <taxon>Dorylaimia</taxon>
        <taxon>Trichinellida</taxon>
        <taxon>Trichuridae</taxon>
        <taxon>Trichuris</taxon>
    </lineage>
</organism>
<dbReference type="EMBL" id="KL363253">
    <property type="protein sequence ID" value="KFD50458.1"/>
    <property type="molecule type" value="Genomic_DNA"/>
</dbReference>
<evidence type="ECO:0000313" key="3">
    <source>
        <dbReference type="Proteomes" id="UP000030764"/>
    </source>
</evidence>
<name>A0A085LZR2_9BILA</name>
<proteinExistence type="predicted"/>
<evidence type="ECO:0000256" key="1">
    <source>
        <dbReference type="SAM" id="MobiDB-lite"/>
    </source>
</evidence>
<protein>
    <submittedName>
        <fullName evidence="2">Uncharacterized protein</fullName>
    </submittedName>
</protein>